<keyword evidence="1" id="KW-0812">Transmembrane</keyword>
<keyword evidence="3" id="KW-1185">Reference proteome</keyword>
<keyword evidence="1" id="KW-1133">Transmembrane helix</keyword>
<proteinExistence type="predicted"/>
<dbReference type="InterPro" id="IPR012902">
    <property type="entry name" value="N_methyl_site"/>
</dbReference>
<evidence type="ECO:0000313" key="3">
    <source>
        <dbReference type="Proteomes" id="UP001264519"/>
    </source>
</evidence>
<dbReference type="Proteomes" id="UP001264519">
    <property type="component" value="Unassembled WGS sequence"/>
</dbReference>
<comment type="caution">
    <text evidence="2">The sequence shown here is derived from an EMBL/GenBank/DDBJ whole genome shotgun (WGS) entry which is preliminary data.</text>
</comment>
<sequence length="169" mass="18502">MTRAHPRTQAGFGLVELMVGMAIGLVITLGAGTIFIELSQSQKRTQALGRQQAEVTFAMDTLIRDIRRADTIERKGGEYTLSFPGGEPHRYRIKDGALEQKIDDGDFQPLLTGVVAEADAEAPLMTQDASAASWGAWRLHLEIDTDMGGLRRFDMVAVQRQAAVDKDDA</sequence>
<gene>
    <name evidence="2" type="ORF">QC818_04060</name>
</gene>
<protein>
    <submittedName>
        <fullName evidence="2">Prepilin-type N-terminal cleavage/methylation domain-containing protein</fullName>
    </submittedName>
</protein>
<accession>A0ABU1FZ61</accession>
<organism evidence="2 3">
    <name type="scientific">Halomonas koreensis</name>
    <dbReference type="NCBI Taxonomy" id="245385"/>
    <lineage>
        <taxon>Bacteria</taxon>
        <taxon>Pseudomonadati</taxon>
        <taxon>Pseudomonadota</taxon>
        <taxon>Gammaproteobacteria</taxon>
        <taxon>Oceanospirillales</taxon>
        <taxon>Halomonadaceae</taxon>
        <taxon>Halomonas</taxon>
    </lineage>
</organism>
<dbReference type="Pfam" id="PF07963">
    <property type="entry name" value="N_methyl"/>
    <property type="match status" value="1"/>
</dbReference>
<name>A0ABU1FZ61_9GAMM</name>
<dbReference type="RefSeq" id="WP_309651562.1">
    <property type="nucleotide sequence ID" value="NZ_JARWAK010000002.1"/>
</dbReference>
<evidence type="ECO:0000256" key="1">
    <source>
        <dbReference type="SAM" id="Phobius"/>
    </source>
</evidence>
<dbReference type="EMBL" id="JARWAK010000002">
    <property type="protein sequence ID" value="MDR5865964.1"/>
    <property type="molecule type" value="Genomic_DNA"/>
</dbReference>
<feature type="transmembrane region" description="Helical" evidence="1">
    <location>
        <begin position="12"/>
        <end position="36"/>
    </location>
</feature>
<reference evidence="2 3" key="1">
    <citation type="submission" date="2023-04" db="EMBL/GenBank/DDBJ databases">
        <title>A long-awaited taxogenomic arrangement of the family Halomonadaceae.</title>
        <authorList>
            <person name="De La Haba R."/>
            <person name="Chuvochina M."/>
            <person name="Wittouck S."/>
            <person name="Arahal D.R."/>
            <person name="Sanchez-Porro C."/>
            <person name="Hugenholtz P."/>
            <person name="Ventosa A."/>
        </authorList>
    </citation>
    <scope>NUCLEOTIDE SEQUENCE [LARGE SCALE GENOMIC DNA]</scope>
    <source>
        <strain evidence="2 3">DSM 23530</strain>
    </source>
</reference>
<evidence type="ECO:0000313" key="2">
    <source>
        <dbReference type="EMBL" id="MDR5865964.1"/>
    </source>
</evidence>
<dbReference type="NCBIfam" id="TIGR02532">
    <property type="entry name" value="IV_pilin_GFxxxE"/>
    <property type="match status" value="1"/>
</dbReference>
<keyword evidence="1" id="KW-0472">Membrane</keyword>